<evidence type="ECO:0008006" key="5">
    <source>
        <dbReference type="Google" id="ProtNLM"/>
    </source>
</evidence>
<accession>A0A9P7G0H2</accession>
<dbReference type="PANTHER" id="PTHR12775:SF0">
    <property type="entry name" value="REPLICATION TERMINATION FACTOR 2"/>
    <property type="match status" value="1"/>
</dbReference>
<proteinExistence type="inferred from homology"/>
<dbReference type="PANTHER" id="PTHR12775">
    <property type="entry name" value="PROTEIN C20ORF43 HOMOLOG"/>
    <property type="match status" value="1"/>
</dbReference>
<dbReference type="Proteomes" id="UP000775547">
    <property type="component" value="Unassembled WGS sequence"/>
</dbReference>
<dbReference type="GO" id="GO:0005634">
    <property type="term" value="C:nucleus"/>
    <property type="evidence" value="ECO:0007669"/>
    <property type="project" value="TreeGrafter"/>
</dbReference>
<dbReference type="GO" id="GO:0006274">
    <property type="term" value="P:DNA replication termination"/>
    <property type="evidence" value="ECO:0007669"/>
    <property type="project" value="TreeGrafter"/>
</dbReference>
<evidence type="ECO:0000256" key="1">
    <source>
        <dbReference type="ARBA" id="ARBA00009885"/>
    </source>
</evidence>
<comment type="similarity">
    <text evidence="1">Belongs to the rtf2 family.</text>
</comment>
<keyword evidence="4" id="KW-1185">Reference proteome</keyword>
<dbReference type="EMBL" id="JABCKV010000619">
    <property type="protein sequence ID" value="KAG5640595.1"/>
    <property type="molecule type" value="Genomic_DNA"/>
</dbReference>
<sequence>MGNDGGSIPDRRDLVKNKPKVRMNENITRKLLMTGGKAEQADKANQTRARWFFCALSKRKLQEPVVSCALGKLYNKDSIIEYLLDKSAYGDGETICGHIRSLKDLKKLTLSPNPARTPSPTSDPSISEHPQFICPLTLKEMNGLQPFVYLGPCGCVFSHAGLKAVAPPSSSADSEAEKELALCPQCASKYDPTQDIITLNPLADEEDVLRFAMERRRLLEPVKAKKGKKRKNASPEDDAPAAKKQEVARPSTNPSIAAASRAVVSSLAMEEAKRKAGMSAAVKSLYESADGGKRKETFMTMGTFTRYA</sequence>
<evidence type="ECO:0000256" key="2">
    <source>
        <dbReference type="SAM" id="MobiDB-lite"/>
    </source>
</evidence>
<dbReference type="InterPro" id="IPR006735">
    <property type="entry name" value="Rtf2"/>
</dbReference>
<dbReference type="AlphaFoldDB" id="A0A9P7G0H2"/>
<protein>
    <recommendedName>
        <fullName evidence="5">Replication termination factor 2</fullName>
    </recommendedName>
</protein>
<reference evidence="3" key="2">
    <citation type="submission" date="2021-10" db="EMBL/GenBank/DDBJ databases">
        <title>Phylogenomics reveals ancestral predisposition of the termite-cultivated fungus Termitomyces towards a domesticated lifestyle.</title>
        <authorList>
            <person name="Auxier B."/>
            <person name="Grum-Grzhimaylo A."/>
            <person name="Cardenas M.E."/>
            <person name="Lodge J.D."/>
            <person name="Laessoe T."/>
            <person name="Pedersen O."/>
            <person name="Smith M.E."/>
            <person name="Kuyper T.W."/>
            <person name="Franco-Molano E.A."/>
            <person name="Baroni T.J."/>
            <person name="Aanen D.K."/>
        </authorList>
    </citation>
    <scope>NUCLEOTIDE SEQUENCE</scope>
    <source>
        <strain evidence="3">AP01</strain>
        <tissue evidence="3">Mycelium</tissue>
    </source>
</reference>
<evidence type="ECO:0000313" key="4">
    <source>
        <dbReference type="Proteomes" id="UP000775547"/>
    </source>
</evidence>
<evidence type="ECO:0000313" key="3">
    <source>
        <dbReference type="EMBL" id="KAG5640595.1"/>
    </source>
</evidence>
<reference evidence="3" key="1">
    <citation type="submission" date="2020-07" db="EMBL/GenBank/DDBJ databases">
        <authorList>
            <person name="Nieuwenhuis M."/>
            <person name="Van De Peppel L.J.J."/>
        </authorList>
    </citation>
    <scope>NUCLEOTIDE SEQUENCE</scope>
    <source>
        <strain evidence="3">AP01</strain>
        <tissue evidence="3">Mycelium</tissue>
    </source>
</reference>
<gene>
    <name evidence="3" type="ORF">DXG03_007992</name>
</gene>
<comment type="caution">
    <text evidence="3">The sequence shown here is derived from an EMBL/GenBank/DDBJ whole genome shotgun (WGS) entry which is preliminary data.</text>
</comment>
<name>A0A9P7G0H2_9AGAR</name>
<dbReference type="OrthoDB" id="247013at2759"/>
<organism evidence="3 4">
    <name type="scientific">Asterophora parasitica</name>
    <dbReference type="NCBI Taxonomy" id="117018"/>
    <lineage>
        <taxon>Eukaryota</taxon>
        <taxon>Fungi</taxon>
        <taxon>Dikarya</taxon>
        <taxon>Basidiomycota</taxon>
        <taxon>Agaricomycotina</taxon>
        <taxon>Agaricomycetes</taxon>
        <taxon>Agaricomycetidae</taxon>
        <taxon>Agaricales</taxon>
        <taxon>Tricholomatineae</taxon>
        <taxon>Lyophyllaceae</taxon>
        <taxon>Asterophora</taxon>
    </lineage>
</organism>
<dbReference type="Pfam" id="PF04641">
    <property type="entry name" value="Rtf2"/>
    <property type="match status" value="1"/>
</dbReference>
<feature type="region of interest" description="Disordered" evidence="2">
    <location>
        <begin position="222"/>
        <end position="254"/>
    </location>
</feature>
<dbReference type="InterPro" id="IPR027799">
    <property type="entry name" value="Rtf2_RING-finger"/>
</dbReference>
<dbReference type="CDD" id="cd16653">
    <property type="entry name" value="RING-like_Rtf2"/>
    <property type="match status" value="1"/>
</dbReference>